<organism evidence="8 9">
    <name type="scientific">Acrasis kona</name>
    <dbReference type="NCBI Taxonomy" id="1008807"/>
    <lineage>
        <taxon>Eukaryota</taxon>
        <taxon>Discoba</taxon>
        <taxon>Heterolobosea</taxon>
        <taxon>Tetramitia</taxon>
        <taxon>Eutetramitia</taxon>
        <taxon>Acrasidae</taxon>
        <taxon>Acrasis</taxon>
    </lineage>
</organism>
<comment type="caution">
    <text evidence="8">The sequence shown here is derived from an EMBL/GenBank/DDBJ whole genome shotgun (WGS) entry which is preliminary data.</text>
</comment>
<dbReference type="Pfam" id="PF26557">
    <property type="entry name" value="Cullin_AB"/>
    <property type="match status" value="1"/>
</dbReference>
<dbReference type="InterPro" id="IPR036390">
    <property type="entry name" value="WH_DNA-bd_sf"/>
</dbReference>
<evidence type="ECO:0000256" key="2">
    <source>
        <dbReference type="ARBA" id="ARBA00022618"/>
    </source>
</evidence>
<evidence type="ECO:0000256" key="1">
    <source>
        <dbReference type="ARBA" id="ARBA00016068"/>
    </source>
</evidence>
<dbReference type="Pfam" id="PF25773">
    <property type="entry name" value="TPR_ANAPC2"/>
    <property type="match status" value="1"/>
</dbReference>
<dbReference type="InterPro" id="IPR044554">
    <property type="entry name" value="ANAPC2"/>
</dbReference>
<dbReference type="PROSITE" id="PS50069">
    <property type="entry name" value="CULLIN_2"/>
    <property type="match status" value="1"/>
</dbReference>
<dbReference type="Pfam" id="PF08672">
    <property type="entry name" value="ANAPC2"/>
    <property type="match status" value="1"/>
</dbReference>
<accession>A0AAW2ZCX1</accession>
<dbReference type="InterPro" id="IPR014786">
    <property type="entry name" value="ANAPC2_C"/>
</dbReference>
<dbReference type="InterPro" id="IPR057975">
    <property type="entry name" value="TPR_ANAPC2"/>
</dbReference>
<evidence type="ECO:0000256" key="3">
    <source>
        <dbReference type="ARBA" id="ARBA00022776"/>
    </source>
</evidence>
<dbReference type="SMART" id="SM01013">
    <property type="entry name" value="APC2"/>
    <property type="match status" value="1"/>
</dbReference>
<dbReference type="SMART" id="SM00182">
    <property type="entry name" value="CULLIN"/>
    <property type="match status" value="1"/>
</dbReference>
<dbReference type="Gene3D" id="1.10.10.10">
    <property type="entry name" value="Winged helix-like DNA-binding domain superfamily/Winged helix DNA-binding domain"/>
    <property type="match status" value="1"/>
</dbReference>
<evidence type="ECO:0000256" key="5">
    <source>
        <dbReference type="ARBA" id="ARBA00023306"/>
    </source>
</evidence>
<proteinExistence type="inferred from homology"/>
<dbReference type="Proteomes" id="UP001431209">
    <property type="component" value="Unassembled WGS sequence"/>
</dbReference>
<comment type="similarity">
    <text evidence="6">Belongs to the cullin family.</text>
</comment>
<evidence type="ECO:0000313" key="8">
    <source>
        <dbReference type="EMBL" id="KAL0487179.1"/>
    </source>
</evidence>
<dbReference type="GO" id="GO:0005680">
    <property type="term" value="C:anaphase-promoting complex"/>
    <property type="evidence" value="ECO:0007669"/>
    <property type="project" value="TreeGrafter"/>
</dbReference>
<keyword evidence="2" id="KW-0132">Cell division</keyword>
<evidence type="ECO:0000256" key="6">
    <source>
        <dbReference type="PROSITE-ProRule" id="PRU00330"/>
    </source>
</evidence>
<dbReference type="GO" id="GO:0051301">
    <property type="term" value="P:cell division"/>
    <property type="evidence" value="ECO:0007669"/>
    <property type="project" value="UniProtKB-KW"/>
</dbReference>
<evidence type="ECO:0000259" key="7">
    <source>
        <dbReference type="PROSITE" id="PS50069"/>
    </source>
</evidence>
<dbReference type="GO" id="GO:0007091">
    <property type="term" value="P:metaphase/anaphase transition of mitotic cell cycle"/>
    <property type="evidence" value="ECO:0007669"/>
    <property type="project" value="TreeGrafter"/>
</dbReference>
<dbReference type="SUPFAM" id="SSF75632">
    <property type="entry name" value="Cullin homology domain"/>
    <property type="match status" value="1"/>
</dbReference>
<dbReference type="InterPro" id="IPR036317">
    <property type="entry name" value="Cullin_homology_sf"/>
</dbReference>
<name>A0AAW2ZCX1_9EUKA</name>
<dbReference type="GO" id="GO:0006511">
    <property type="term" value="P:ubiquitin-dependent protein catabolic process"/>
    <property type="evidence" value="ECO:0007669"/>
    <property type="project" value="InterPro"/>
</dbReference>
<gene>
    <name evidence="8" type="ORF">AKO1_001014</name>
</gene>
<dbReference type="SUPFAM" id="SSF46785">
    <property type="entry name" value="Winged helix' DNA-binding domain"/>
    <property type="match status" value="1"/>
</dbReference>
<dbReference type="AlphaFoldDB" id="A0AAW2ZCX1"/>
<feature type="domain" description="Cullin family profile" evidence="7">
    <location>
        <begin position="356"/>
        <end position="543"/>
    </location>
</feature>
<evidence type="ECO:0000256" key="4">
    <source>
        <dbReference type="ARBA" id="ARBA00022786"/>
    </source>
</evidence>
<sequence length="654" mass="75223">MSVLLRHGVVQCITPPKFELILSSIDTFVKTGKLNKGFETDLRDIQEFYGANIGVTLYEYIRDSTLNTNDTILTSYKKFEKFRGVLDLMSEIFSHDFSKSFVNSIEANSTLKDLVSSGMDAYKRGQSGESTEQDELILSTLALVSKHQTLEFIPFEIELPTSTFDEPKLCDLKVIVENLADDFSQFVGDWKNQMITHLFESFGRMRISELFDIIVDFPESKPALIDLKECLSKVNLDDHLVNTYKASLRKRLLHAGAQTPDIIIQFISTVRSFSIIDQTGRYLKAIMKDITDYLMTREDTIKCLSKMMTEEGGELWEELEDPTVIRTEEEEDEEKPALDSSKPDLIKIFVDMHRGNKDLFINEYKDTLTEKLLKGGFDIEVETRTVELLKIRFGEKALYYCEIMLKDISDSKFINNNINSQLSNEDQLEVKIISRNFWPSSAQETEDVTQHSKLHPSVRDMMDAFQQQYQKLKAPRRLLWQPCLGQIDIIVTIGHSEVPITTNPIDASLLLYFAEDETFTVPKLCELLNISQDVCDKKISHWVKMGLLKMVDQGLYSIQDEYNPDQNETEAVEDSDSNKKGGRQALMRQYDDIVHGMLSTMDSMDASRIHQMLSMVISDPLPTYDYDVQELRVYLQELIEEGVLEIESNMYRLK</sequence>
<dbReference type="PANTHER" id="PTHR45957">
    <property type="entry name" value="ANAPHASE-PROMOTING COMPLEX SUBUNIT 2"/>
    <property type="match status" value="1"/>
</dbReference>
<protein>
    <recommendedName>
        <fullName evidence="1">Anaphase-promoting complex subunit 2</fullName>
    </recommendedName>
</protein>
<keyword evidence="4" id="KW-0833">Ubl conjugation pathway</keyword>
<keyword evidence="5" id="KW-0131">Cell cycle</keyword>
<dbReference type="InterPro" id="IPR059120">
    <property type="entry name" value="Cullin-like_AB"/>
</dbReference>
<reference evidence="8 9" key="1">
    <citation type="submission" date="2024-03" db="EMBL/GenBank/DDBJ databases">
        <title>The Acrasis kona genome and developmental transcriptomes reveal deep origins of eukaryotic multicellular pathways.</title>
        <authorList>
            <person name="Sheikh S."/>
            <person name="Fu C.-J."/>
            <person name="Brown M.W."/>
            <person name="Baldauf S.L."/>
        </authorList>
    </citation>
    <scope>NUCLEOTIDE SEQUENCE [LARGE SCALE GENOMIC DNA]</scope>
    <source>
        <strain evidence="8 9">ATCC MYA-3509</strain>
    </source>
</reference>
<keyword evidence="9" id="KW-1185">Reference proteome</keyword>
<dbReference type="Gene3D" id="3.30.230.130">
    <property type="entry name" value="Cullin, Chain C, Domain 2"/>
    <property type="match status" value="1"/>
</dbReference>
<dbReference type="InterPro" id="IPR016158">
    <property type="entry name" value="Cullin_homology"/>
</dbReference>
<dbReference type="GO" id="GO:0031625">
    <property type="term" value="F:ubiquitin protein ligase binding"/>
    <property type="evidence" value="ECO:0007669"/>
    <property type="project" value="InterPro"/>
</dbReference>
<dbReference type="GO" id="GO:0070979">
    <property type="term" value="P:protein K11-linked ubiquitination"/>
    <property type="evidence" value="ECO:0007669"/>
    <property type="project" value="TreeGrafter"/>
</dbReference>
<dbReference type="InterPro" id="IPR036388">
    <property type="entry name" value="WH-like_DNA-bd_sf"/>
</dbReference>
<dbReference type="Gene3D" id="1.20.1310.10">
    <property type="entry name" value="Cullin Repeats"/>
    <property type="match status" value="1"/>
</dbReference>
<keyword evidence="3" id="KW-0498">Mitosis</keyword>
<evidence type="ECO:0000313" key="9">
    <source>
        <dbReference type="Proteomes" id="UP001431209"/>
    </source>
</evidence>
<dbReference type="PANTHER" id="PTHR45957:SF1">
    <property type="entry name" value="ANAPHASE-PROMOTING COMPLEX SUBUNIT 2"/>
    <property type="match status" value="1"/>
</dbReference>
<dbReference type="EMBL" id="JAOPGA020001314">
    <property type="protein sequence ID" value="KAL0487179.1"/>
    <property type="molecule type" value="Genomic_DNA"/>
</dbReference>